<evidence type="ECO:0008006" key="3">
    <source>
        <dbReference type="Google" id="ProtNLM"/>
    </source>
</evidence>
<dbReference type="AlphaFoldDB" id="A0A1T5DH69"/>
<name>A0A1T5DH69_9FIRM</name>
<dbReference type="CDD" id="cd20290">
    <property type="entry name" value="cupin_Mj0764-like"/>
    <property type="match status" value="1"/>
</dbReference>
<dbReference type="InterPro" id="IPR014710">
    <property type="entry name" value="RmlC-like_jellyroll"/>
</dbReference>
<dbReference type="EMBL" id="FUYN01000009">
    <property type="protein sequence ID" value="SKB70823.1"/>
    <property type="molecule type" value="Genomic_DNA"/>
</dbReference>
<protein>
    <recommendedName>
        <fullName evidence="3">Cupin domain-containing protein</fullName>
    </recommendedName>
</protein>
<dbReference type="Gene3D" id="2.60.120.10">
    <property type="entry name" value="Jelly Rolls"/>
    <property type="match status" value="1"/>
</dbReference>
<proteinExistence type="predicted"/>
<reference evidence="2" key="1">
    <citation type="submission" date="2017-02" db="EMBL/GenBank/DDBJ databases">
        <authorList>
            <person name="Varghese N."/>
            <person name="Submissions S."/>
        </authorList>
    </citation>
    <scope>NUCLEOTIDE SEQUENCE [LARGE SCALE GENOMIC DNA]</scope>
    <source>
        <strain evidence="2">ATCC 35199</strain>
    </source>
</reference>
<gene>
    <name evidence="1" type="ORF">SAMN02745120_2785</name>
</gene>
<keyword evidence="2" id="KW-1185">Reference proteome</keyword>
<dbReference type="SUPFAM" id="SSF51182">
    <property type="entry name" value="RmlC-like cupins"/>
    <property type="match status" value="1"/>
</dbReference>
<sequence>MICSHIRTPLVDMFPRREFQSKKYRLLILDSYPLLSKHMVFGKEEGLPEHYSNSNVYMNVIRGKLSIGLNDQEVHIYEKGTLLEIPYNTKMNVGNKDEDVLELVVVKAPAPQNYKK</sequence>
<accession>A0A1T5DH69</accession>
<dbReference type="InterPro" id="IPR011051">
    <property type="entry name" value="RmlC_Cupin_sf"/>
</dbReference>
<evidence type="ECO:0000313" key="2">
    <source>
        <dbReference type="Proteomes" id="UP000243406"/>
    </source>
</evidence>
<evidence type="ECO:0000313" key="1">
    <source>
        <dbReference type="EMBL" id="SKB70823.1"/>
    </source>
</evidence>
<dbReference type="Proteomes" id="UP000243406">
    <property type="component" value="Unassembled WGS sequence"/>
</dbReference>
<organism evidence="1 2">
    <name type="scientific">Acetoanaerobium noterae</name>
    <dbReference type="NCBI Taxonomy" id="745369"/>
    <lineage>
        <taxon>Bacteria</taxon>
        <taxon>Bacillati</taxon>
        <taxon>Bacillota</taxon>
        <taxon>Clostridia</taxon>
        <taxon>Peptostreptococcales</taxon>
        <taxon>Filifactoraceae</taxon>
        <taxon>Acetoanaerobium</taxon>
    </lineage>
</organism>